<reference evidence="1 2" key="1">
    <citation type="submission" date="2019-08" db="EMBL/GenBank/DDBJ databases">
        <title>Paraburkholderia sp. DCY113.</title>
        <authorList>
            <person name="Kang J."/>
        </authorList>
    </citation>
    <scope>NUCLEOTIDE SEQUENCE [LARGE SCALE GENOMIC DNA]</scope>
    <source>
        <strain evidence="1 2">DCY113</strain>
    </source>
</reference>
<proteinExistence type="predicted"/>
<evidence type="ECO:0000313" key="2">
    <source>
        <dbReference type="Proteomes" id="UP000325273"/>
    </source>
</evidence>
<protein>
    <submittedName>
        <fullName evidence="1">Uncharacterized protein</fullName>
    </submittedName>
</protein>
<name>A0A5B0GJI5_9BURK</name>
<dbReference type="AlphaFoldDB" id="A0A5B0GJI5"/>
<dbReference type="RefSeq" id="WP_149674411.1">
    <property type="nucleotide sequence ID" value="NZ_VTUZ01000034.1"/>
</dbReference>
<organism evidence="1 2">
    <name type="scientific">Paraburkholderia panacisoli</name>
    <dbReference type="NCBI Taxonomy" id="2603818"/>
    <lineage>
        <taxon>Bacteria</taxon>
        <taxon>Pseudomonadati</taxon>
        <taxon>Pseudomonadota</taxon>
        <taxon>Betaproteobacteria</taxon>
        <taxon>Burkholderiales</taxon>
        <taxon>Burkholderiaceae</taxon>
        <taxon>Paraburkholderia</taxon>
    </lineage>
</organism>
<accession>A0A5B0GJI5</accession>
<keyword evidence="2" id="KW-1185">Reference proteome</keyword>
<evidence type="ECO:0000313" key="1">
    <source>
        <dbReference type="EMBL" id="KAA1003586.1"/>
    </source>
</evidence>
<gene>
    <name evidence="1" type="ORF">FVF58_35605</name>
</gene>
<sequence>MKIRLKNFFSSPKGCLADPETMKACRLRGTCRKVIGDELEPIGLFGALADHDDAPAEPFGKRHAAVERLAVGGREHEKIA</sequence>
<comment type="caution">
    <text evidence="1">The sequence shown here is derived from an EMBL/GenBank/DDBJ whole genome shotgun (WGS) entry which is preliminary data.</text>
</comment>
<dbReference type="EMBL" id="VTUZ01000034">
    <property type="protein sequence ID" value="KAA1003586.1"/>
    <property type="molecule type" value="Genomic_DNA"/>
</dbReference>
<dbReference type="Proteomes" id="UP000325273">
    <property type="component" value="Unassembled WGS sequence"/>
</dbReference>